<proteinExistence type="predicted"/>
<sequence>MVPEKVNVAGIEYSVMEVKGLANKHEKMGCVRYGPAEIELDAEMSQERKEQVFVHELLHACFFEAGYTEQDEDAVNRVSAVLYQVLKDNQFYFSKLQVD</sequence>
<organism evidence="1 2">
    <name type="scientific">Cytobacillus mangrovibacter</name>
    <dbReference type="NCBI Taxonomy" id="3299024"/>
    <lineage>
        <taxon>Bacteria</taxon>
        <taxon>Bacillati</taxon>
        <taxon>Bacillota</taxon>
        <taxon>Bacilli</taxon>
        <taxon>Bacillales</taxon>
        <taxon>Bacillaceae</taxon>
        <taxon>Cytobacillus</taxon>
    </lineage>
</organism>
<evidence type="ECO:0000313" key="1">
    <source>
        <dbReference type="EMBL" id="MFE8697970.1"/>
    </source>
</evidence>
<reference evidence="1 2" key="1">
    <citation type="submission" date="2024-08" db="EMBL/GenBank/DDBJ databases">
        <title>Two novel Cytobacillus novel species.</title>
        <authorList>
            <person name="Liu G."/>
        </authorList>
    </citation>
    <scope>NUCLEOTIDE SEQUENCE [LARGE SCALE GENOMIC DNA]</scope>
    <source>
        <strain evidence="1 2">FJAT-53684</strain>
    </source>
</reference>
<evidence type="ECO:0000313" key="2">
    <source>
        <dbReference type="Proteomes" id="UP001601058"/>
    </source>
</evidence>
<name>A0ABW6K3T8_9BACI</name>
<gene>
    <name evidence="1" type="ORF">ACFYKT_16635</name>
</gene>
<dbReference type="Proteomes" id="UP001601058">
    <property type="component" value="Unassembled WGS sequence"/>
</dbReference>
<accession>A0ABW6K3T8</accession>
<protein>
    <submittedName>
        <fullName evidence="1">ImmA/IrrE family metallo-endopeptidase</fullName>
    </submittedName>
</protein>
<comment type="caution">
    <text evidence="1">The sequence shown here is derived from an EMBL/GenBank/DDBJ whole genome shotgun (WGS) entry which is preliminary data.</text>
</comment>
<keyword evidence="2" id="KW-1185">Reference proteome</keyword>
<dbReference type="EMBL" id="JBIACJ010000009">
    <property type="protein sequence ID" value="MFE8697970.1"/>
    <property type="molecule type" value="Genomic_DNA"/>
</dbReference>
<dbReference type="RefSeq" id="WP_389221916.1">
    <property type="nucleotide sequence ID" value="NZ_JBIACJ010000009.1"/>
</dbReference>